<organism evidence="2 3">
    <name type="scientific">Nitrosomonas oligotropha</name>
    <dbReference type="NCBI Taxonomy" id="42354"/>
    <lineage>
        <taxon>Bacteria</taxon>
        <taxon>Pseudomonadati</taxon>
        <taxon>Pseudomonadota</taxon>
        <taxon>Betaproteobacteria</taxon>
        <taxon>Nitrosomonadales</taxon>
        <taxon>Nitrosomonadaceae</taxon>
        <taxon>Nitrosomonas</taxon>
    </lineage>
</organism>
<comment type="caution">
    <text evidence="2">The sequence shown here is derived from an EMBL/GenBank/DDBJ whole genome shotgun (WGS) entry which is preliminary data.</text>
</comment>
<accession>A0A2T5H3Y5</accession>
<protein>
    <submittedName>
        <fullName evidence="2">Uncharacterized protein DUF2188</fullName>
    </submittedName>
</protein>
<dbReference type="EMBL" id="QAOI01000054">
    <property type="protein sequence ID" value="PTQ66311.1"/>
    <property type="molecule type" value="Genomic_DNA"/>
</dbReference>
<dbReference type="AlphaFoldDB" id="A0A2T5H3Y5"/>
<sequence>MTKKNQHVVKRHDGWAVRGEGNSRDTSKHETQKEAFEAARHIAKNQNSEVLIHGTDGQIRERNTYGKDPYPPKG</sequence>
<dbReference type="Proteomes" id="UP000244128">
    <property type="component" value="Unassembled WGS sequence"/>
</dbReference>
<proteinExistence type="predicted"/>
<dbReference type="RefSeq" id="WP_107804537.1">
    <property type="nucleotide sequence ID" value="NZ_QAOI01000054.1"/>
</dbReference>
<reference evidence="2 3" key="1">
    <citation type="submission" date="2018-04" db="EMBL/GenBank/DDBJ databases">
        <title>Active sludge and wastewater microbial communities from Klosterneuburg, Austria.</title>
        <authorList>
            <person name="Wagner M."/>
        </authorList>
    </citation>
    <scope>NUCLEOTIDE SEQUENCE [LARGE SCALE GENOMIC DNA]</scope>
    <source>
        <strain evidence="2 3">Nm49</strain>
    </source>
</reference>
<gene>
    <name evidence="2" type="ORF">C8R26_1542</name>
</gene>
<feature type="region of interest" description="Disordered" evidence="1">
    <location>
        <begin position="1"/>
        <end position="74"/>
    </location>
</feature>
<feature type="compositionally biased region" description="Basic and acidic residues" evidence="1">
    <location>
        <begin position="11"/>
        <end position="40"/>
    </location>
</feature>
<dbReference type="InterPro" id="IPR018691">
    <property type="entry name" value="DUF2188"/>
</dbReference>
<evidence type="ECO:0000256" key="1">
    <source>
        <dbReference type="SAM" id="MobiDB-lite"/>
    </source>
</evidence>
<dbReference type="Pfam" id="PF09954">
    <property type="entry name" value="DUF2188"/>
    <property type="match status" value="1"/>
</dbReference>
<feature type="compositionally biased region" description="Basic residues" evidence="1">
    <location>
        <begin position="1"/>
        <end position="10"/>
    </location>
</feature>
<evidence type="ECO:0000313" key="3">
    <source>
        <dbReference type="Proteomes" id="UP000244128"/>
    </source>
</evidence>
<evidence type="ECO:0000313" key="2">
    <source>
        <dbReference type="EMBL" id="PTQ66311.1"/>
    </source>
</evidence>
<name>A0A2T5H3Y5_9PROT</name>